<dbReference type="EMBL" id="JBHTMA010000001">
    <property type="protein sequence ID" value="MFD1225576.1"/>
    <property type="molecule type" value="Genomic_DNA"/>
</dbReference>
<reference evidence="3" key="1">
    <citation type="journal article" date="2019" name="Int. J. Syst. Evol. Microbiol.">
        <title>The Global Catalogue of Microorganisms (GCM) 10K type strain sequencing project: providing services to taxonomists for standard genome sequencing and annotation.</title>
        <authorList>
            <consortium name="The Broad Institute Genomics Platform"/>
            <consortium name="The Broad Institute Genome Sequencing Center for Infectious Disease"/>
            <person name="Wu L."/>
            <person name="Ma J."/>
        </authorList>
    </citation>
    <scope>NUCLEOTIDE SEQUENCE [LARGE SCALE GENOMIC DNA]</scope>
    <source>
        <strain evidence="3">CCUG 49584</strain>
    </source>
</reference>
<feature type="signal peptide" evidence="1">
    <location>
        <begin position="1"/>
        <end position="20"/>
    </location>
</feature>
<gene>
    <name evidence="2" type="ORF">ACFQ35_00030</name>
</gene>
<accession>A0ABW3UZ25</accession>
<protein>
    <recommendedName>
        <fullName evidence="4">Thermonuclease family protein</fullName>
    </recommendedName>
</protein>
<organism evidence="2 3">
    <name type="scientific">Pseudochrobactrum kiredjianiae</name>
    <dbReference type="NCBI Taxonomy" id="386305"/>
    <lineage>
        <taxon>Bacteria</taxon>
        <taxon>Pseudomonadati</taxon>
        <taxon>Pseudomonadota</taxon>
        <taxon>Alphaproteobacteria</taxon>
        <taxon>Hyphomicrobiales</taxon>
        <taxon>Brucellaceae</taxon>
        <taxon>Pseudochrobactrum</taxon>
    </lineage>
</organism>
<evidence type="ECO:0000256" key="1">
    <source>
        <dbReference type="SAM" id="SignalP"/>
    </source>
</evidence>
<name>A0ABW3UZ25_9HYPH</name>
<evidence type="ECO:0000313" key="3">
    <source>
        <dbReference type="Proteomes" id="UP001597263"/>
    </source>
</evidence>
<keyword evidence="3" id="KW-1185">Reference proteome</keyword>
<evidence type="ECO:0000313" key="2">
    <source>
        <dbReference type="EMBL" id="MFD1225576.1"/>
    </source>
</evidence>
<dbReference type="RefSeq" id="WP_213630899.1">
    <property type="nucleotide sequence ID" value="NZ_JAUCBM010000018.1"/>
</dbReference>
<proteinExistence type="predicted"/>
<sequence>MRGISKLAVLTCILAGSASAAPQIDKTYIRSLAAPGKSVLVIEYYGADGKVAERKGYASEAGFSANDDLGIQVNSKTSVKLWGIEPCKGDFVNRKEDFAGSCNDYAKEQLQIMLKAPSVLYCRAFISEKNAASQNATCFGYYNYPNALDTVDMLEEQLLSIGAVRLNRKKNGEAERADLTDAEQIGKDGSYGFWADEREVAQ</sequence>
<keyword evidence="1" id="KW-0732">Signal</keyword>
<feature type="chain" id="PRO_5046047237" description="Thermonuclease family protein" evidence="1">
    <location>
        <begin position="21"/>
        <end position="202"/>
    </location>
</feature>
<dbReference type="Proteomes" id="UP001597263">
    <property type="component" value="Unassembled WGS sequence"/>
</dbReference>
<comment type="caution">
    <text evidence="2">The sequence shown here is derived from an EMBL/GenBank/DDBJ whole genome shotgun (WGS) entry which is preliminary data.</text>
</comment>
<evidence type="ECO:0008006" key="4">
    <source>
        <dbReference type="Google" id="ProtNLM"/>
    </source>
</evidence>